<name>A0A7X0ZES5_9LIST</name>
<protein>
    <submittedName>
        <fullName evidence="8">Type IV secretory system conjugative DNA transfer family protein</fullName>
    </submittedName>
</protein>
<keyword evidence="5 7" id="KW-1133">Transmembrane helix</keyword>
<dbReference type="InterPro" id="IPR003688">
    <property type="entry name" value="TraG/VirD4"/>
</dbReference>
<keyword evidence="6 7" id="KW-0472">Membrane</keyword>
<dbReference type="InterPro" id="IPR027417">
    <property type="entry name" value="P-loop_NTPase"/>
</dbReference>
<dbReference type="Gene3D" id="3.40.50.300">
    <property type="entry name" value="P-loop containing nucleotide triphosphate hydrolases"/>
    <property type="match status" value="1"/>
</dbReference>
<dbReference type="CDD" id="cd01127">
    <property type="entry name" value="TrwB_TraG_TraD_VirD4"/>
    <property type="match status" value="1"/>
</dbReference>
<evidence type="ECO:0000256" key="6">
    <source>
        <dbReference type="ARBA" id="ARBA00023136"/>
    </source>
</evidence>
<dbReference type="InterPro" id="IPR051539">
    <property type="entry name" value="T4SS-coupling_protein"/>
</dbReference>
<sequence length="861" mass="98777">MFSLKKPFKDPRKHTSEEWRDTRRAAYRNKLTLLAKPKGLAIFFIFSWVAQLYLVNIIIGITRALGKNAQAFFHGEQNDNSHMVKAFIYPALFEFPAWLLFLMVVFAITSIYFCFQVFHSFRALEDIQNTSTNRWESTENLLKQYRIIWADEEAKIDGVGGVPVAHVRPSVLKEFGMERLTFFDDQFIEKEDIPDVKAAIIAQGDDLKSIIKNAEILKKELPETVREYGILIADENTNVIALGITRAGKGVFFVNPDIDAFSRSKRIEDRASFFIADTKGIALRENYKMLVSRGYDVLVFNTADPFFSNPFSPLFTATHNYEDYLFKEDSLTRIQRFKRLDFAVQDIASLASILYIRPNSGDKFFVDNARALFRASCIAIIDYCLRTDQKHKICLYTVSKTISDMMGKKMNRKNHPYLQKYVTSERPIDDLYADYKGKSALDVFFGELDNDHPASDAYGSIRLAGGAEQTISGIASELIVALDPYVRSGNARLTADNAFDFRKLGFGDKPQAIFLVFPDSDSSNEELATLFIETSFRELCREADATEDGECPRTVIYLFDEFGNLMKIPSIGKKLSAALSRNIRFHIVLQNLGQLKIYTEAERETIYSNTGITNYIKSNDKDTNNEISNRLWKRSVSSFTRQGARFSLKKTETESVKDVDLMSRSDLEQLQFGENVILRVSKTTDLNNEAITQHPILNRGSERMIPSFWYLKHKKVAWEDLPINNTHVDISLADFTLELLIPSIVNNEHQTSIAKKSDEVKQTFKSAVQKAYKKDGNYYRNCREVWNEVIIKTIRQELFLEEKLKLDKENLNDGLKRLMSGTVAEFTQWLEMEDNVHSVEFVGRTLELENWKEDSNEIKSA</sequence>
<proteinExistence type="inferred from homology"/>
<keyword evidence="4 7" id="KW-0812">Transmembrane</keyword>
<evidence type="ECO:0000313" key="8">
    <source>
        <dbReference type="EMBL" id="MBC2251124.1"/>
    </source>
</evidence>
<feature type="transmembrane region" description="Helical" evidence="7">
    <location>
        <begin position="40"/>
        <end position="65"/>
    </location>
</feature>
<evidence type="ECO:0000256" key="5">
    <source>
        <dbReference type="ARBA" id="ARBA00022989"/>
    </source>
</evidence>
<comment type="similarity">
    <text evidence="2">Belongs to the VirD4/TraG family.</text>
</comment>
<dbReference type="RefSeq" id="WP_185605315.1">
    <property type="nucleotide sequence ID" value="NZ_JAARZC010000007.1"/>
</dbReference>
<comment type="subcellular location">
    <subcellularLocation>
        <location evidence="1">Cell membrane</location>
        <topology evidence="1">Multi-pass membrane protein</topology>
    </subcellularLocation>
</comment>
<keyword evidence="3" id="KW-1003">Cell membrane</keyword>
<evidence type="ECO:0000256" key="3">
    <source>
        <dbReference type="ARBA" id="ARBA00022475"/>
    </source>
</evidence>
<dbReference type="GO" id="GO:0005886">
    <property type="term" value="C:plasma membrane"/>
    <property type="evidence" value="ECO:0007669"/>
    <property type="project" value="UniProtKB-SubCell"/>
</dbReference>
<dbReference type="Proteomes" id="UP000559864">
    <property type="component" value="Unassembled WGS sequence"/>
</dbReference>
<organism evidence="8 9">
    <name type="scientific">Listeria cossartiae subsp. cayugensis</name>
    <dbReference type="NCBI Taxonomy" id="2713505"/>
    <lineage>
        <taxon>Bacteria</taxon>
        <taxon>Bacillati</taxon>
        <taxon>Bacillota</taxon>
        <taxon>Bacilli</taxon>
        <taxon>Bacillales</taxon>
        <taxon>Listeriaceae</taxon>
        <taxon>Listeria</taxon>
        <taxon>Listeria cossartiae</taxon>
    </lineage>
</organism>
<gene>
    <name evidence="8" type="ORF">HCB49_14105</name>
</gene>
<comment type="caution">
    <text evidence="8">The sequence shown here is derived from an EMBL/GenBank/DDBJ whole genome shotgun (WGS) entry which is preliminary data.</text>
</comment>
<accession>A0A7X0ZES5</accession>
<reference evidence="8 9" key="1">
    <citation type="submission" date="2020-03" db="EMBL/GenBank/DDBJ databases">
        <title>Soil Listeria distribution.</title>
        <authorList>
            <person name="Liao J."/>
            <person name="Wiedmann M."/>
        </authorList>
    </citation>
    <scope>NUCLEOTIDE SEQUENCE [LARGE SCALE GENOMIC DNA]</scope>
    <source>
        <strain evidence="8 9">FSL L7-0123</strain>
    </source>
</reference>
<dbReference type="EMBL" id="JAARZC010000007">
    <property type="protein sequence ID" value="MBC2251124.1"/>
    <property type="molecule type" value="Genomic_DNA"/>
</dbReference>
<dbReference type="AlphaFoldDB" id="A0A7X0ZES5"/>
<evidence type="ECO:0000313" key="9">
    <source>
        <dbReference type="Proteomes" id="UP000559864"/>
    </source>
</evidence>
<dbReference type="PANTHER" id="PTHR37937">
    <property type="entry name" value="CONJUGATIVE TRANSFER: DNA TRANSPORT"/>
    <property type="match status" value="1"/>
</dbReference>
<evidence type="ECO:0000256" key="7">
    <source>
        <dbReference type="SAM" id="Phobius"/>
    </source>
</evidence>
<evidence type="ECO:0000256" key="1">
    <source>
        <dbReference type="ARBA" id="ARBA00004651"/>
    </source>
</evidence>
<feature type="transmembrane region" description="Helical" evidence="7">
    <location>
        <begin position="86"/>
        <end position="113"/>
    </location>
</feature>
<evidence type="ECO:0000256" key="2">
    <source>
        <dbReference type="ARBA" id="ARBA00008806"/>
    </source>
</evidence>
<dbReference type="PANTHER" id="PTHR37937:SF1">
    <property type="entry name" value="CONJUGATIVE TRANSFER: DNA TRANSPORT"/>
    <property type="match status" value="1"/>
</dbReference>
<dbReference type="SUPFAM" id="SSF52540">
    <property type="entry name" value="P-loop containing nucleoside triphosphate hydrolases"/>
    <property type="match status" value="1"/>
</dbReference>
<evidence type="ECO:0000256" key="4">
    <source>
        <dbReference type="ARBA" id="ARBA00022692"/>
    </source>
</evidence>
<dbReference type="Pfam" id="PF02534">
    <property type="entry name" value="T4SS-DNA_transf"/>
    <property type="match status" value="1"/>
</dbReference>